<keyword evidence="4 10" id="KW-0812">Transmembrane</keyword>
<dbReference type="AlphaFoldDB" id="A0A6H0S2K6"/>
<dbReference type="GO" id="GO:0015385">
    <property type="term" value="F:sodium:proton antiporter activity"/>
    <property type="evidence" value="ECO:0007669"/>
    <property type="project" value="InterPro"/>
</dbReference>
<dbReference type="KEGG" id="mfre:EXE63_11520"/>
<proteinExistence type="inferred from homology"/>
<evidence type="ECO:0000313" key="12">
    <source>
        <dbReference type="EMBL" id="QIV81454.1"/>
    </source>
</evidence>
<evidence type="ECO:0000256" key="6">
    <source>
        <dbReference type="ARBA" id="ARBA00023053"/>
    </source>
</evidence>
<keyword evidence="10" id="KW-0050">Antiport</keyword>
<evidence type="ECO:0000313" key="13">
    <source>
        <dbReference type="Proteomes" id="UP000501849"/>
    </source>
</evidence>
<dbReference type="GO" id="GO:0051453">
    <property type="term" value="P:regulation of intracellular pH"/>
    <property type="evidence" value="ECO:0007669"/>
    <property type="project" value="TreeGrafter"/>
</dbReference>
<sequence length="526" mass="55088">MAATLLAVLVAAVLLAAVSRRLDVSAPLALVVAGLVASAIPGLDEVELDPELVLFVILPPLLWSAGLESSYLNMRRHVRSIGSLAVGLPLITTLAVGVVAYHVVPDFTLAAALVLGAIVAPPDAVSATAVGRRLGLPRRIMTLLGGESLLNDATALTAYKVALAAAIGASAGWVSGLGTFVLAAAGGVVVGVLAGTAITFIRSRLDDPLVESAIGLVAPFVIYLLAEEAHASGVLAVVVAALMLGQRSTKAGYATRLQDDAVWKALQLILESFAFLLIGLQLPGVVRQLSGLSAAAIALSSVAVLATVIVVRIAWVFAFTYLRNPRPAAGEAFVVAWAGMRGVVSLAAAFGVPLTTMSGAQFPGRPQLVFLTFVVVVGTLLLHGLTLPWVIRRFGIHSDDAQRDALAQAAAQDKAARAAADRLDELLALHRPDGTAIQSAAVTDDAAAVLRKWNTARRNSAWERLGRGEDEIGESPASAFRRLRLEMLAAERDTFIAERDAGNIDDEVLREVLRGLDLEEATLNRR</sequence>
<keyword evidence="3 10" id="KW-1003">Cell membrane</keyword>
<dbReference type="InterPro" id="IPR004705">
    <property type="entry name" value="Cation/H_exchanger_CPA1_bac"/>
</dbReference>
<evidence type="ECO:0000259" key="11">
    <source>
        <dbReference type="Pfam" id="PF00999"/>
    </source>
</evidence>
<dbReference type="NCBIfam" id="TIGR00831">
    <property type="entry name" value="a_cpa1"/>
    <property type="match status" value="1"/>
</dbReference>
<feature type="transmembrane region" description="Helical" evidence="10">
    <location>
        <begin position="294"/>
        <end position="322"/>
    </location>
</feature>
<feature type="transmembrane region" description="Helical" evidence="10">
    <location>
        <begin position="180"/>
        <end position="201"/>
    </location>
</feature>
<keyword evidence="6 10" id="KW-0915">Sodium</keyword>
<keyword evidence="5 10" id="KW-1133">Transmembrane helix</keyword>
<evidence type="ECO:0000256" key="8">
    <source>
        <dbReference type="ARBA" id="ARBA00023136"/>
    </source>
</evidence>
<dbReference type="InterPro" id="IPR006153">
    <property type="entry name" value="Cation/H_exchanger_TM"/>
</dbReference>
<dbReference type="GO" id="GO:0015386">
    <property type="term" value="F:potassium:proton antiporter activity"/>
    <property type="evidence" value="ECO:0007669"/>
    <property type="project" value="TreeGrafter"/>
</dbReference>
<evidence type="ECO:0000256" key="9">
    <source>
        <dbReference type="ARBA" id="ARBA00023201"/>
    </source>
</evidence>
<evidence type="ECO:0000256" key="5">
    <source>
        <dbReference type="ARBA" id="ARBA00022989"/>
    </source>
</evidence>
<dbReference type="Gene3D" id="6.10.140.1330">
    <property type="match status" value="1"/>
</dbReference>
<protein>
    <submittedName>
        <fullName evidence="12">Na+/H+ antiporter</fullName>
    </submittedName>
</protein>
<evidence type="ECO:0000256" key="10">
    <source>
        <dbReference type="RuleBase" id="RU366002"/>
    </source>
</evidence>
<feature type="transmembrane region" description="Helical" evidence="10">
    <location>
        <begin position="153"/>
        <end position="174"/>
    </location>
</feature>
<evidence type="ECO:0000256" key="7">
    <source>
        <dbReference type="ARBA" id="ARBA00023065"/>
    </source>
</evidence>
<comment type="function">
    <text evidence="10">Na(+)/H(+) antiporter that extrudes sodium in exchange for external protons.</text>
</comment>
<dbReference type="PANTHER" id="PTHR10110">
    <property type="entry name" value="SODIUM/HYDROGEN EXCHANGER"/>
    <property type="match status" value="1"/>
</dbReference>
<evidence type="ECO:0000256" key="1">
    <source>
        <dbReference type="ARBA" id="ARBA00004651"/>
    </source>
</evidence>
<comment type="similarity">
    <text evidence="10">Belongs to the monovalent cation:proton antiporter 1 (CPA1) transporter (TC 2.A.36) family.</text>
</comment>
<comment type="caution">
    <text evidence="10">Lacks conserved residue(s) required for the propagation of feature annotation.</text>
</comment>
<dbReference type="Proteomes" id="UP000501849">
    <property type="component" value="Chromosome"/>
</dbReference>
<keyword evidence="9 10" id="KW-0739">Sodium transport</keyword>
<comment type="subcellular location">
    <subcellularLocation>
        <location evidence="1 10">Cell membrane</location>
        <topology evidence="1 10">Multi-pass membrane protein</topology>
    </subcellularLocation>
</comment>
<feature type="domain" description="Cation/H+ exchanger transmembrane" evidence="11">
    <location>
        <begin position="11"/>
        <end position="392"/>
    </location>
</feature>
<gene>
    <name evidence="12" type="ORF">EXE63_11520</name>
</gene>
<feature type="transmembrane region" description="Helical" evidence="10">
    <location>
        <begin position="368"/>
        <end position="391"/>
    </location>
</feature>
<evidence type="ECO:0000256" key="2">
    <source>
        <dbReference type="ARBA" id="ARBA00022448"/>
    </source>
</evidence>
<feature type="transmembrane region" description="Helical" evidence="10">
    <location>
        <begin position="261"/>
        <end position="282"/>
    </location>
</feature>
<dbReference type="PANTHER" id="PTHR10110:SF86">
    <property type="entry name" value="SODIUM_HYDROGEN EXCHANGER 7"/>
    <property type="match status" value="1"/>
</dbReference>
<dbReference type="Pfam" id="PF00999">
    <property type="entry name" value="Na_H_Exchanger"/>
    <property type="match status" value="1"/>
</dbReference>
<evidence type="ECO:0000256" key="3">
    <source>
        <dbReference type="ARBA" id="ARBA00022475"/>
    </source>
</evidence>
<keyword evidence="2 10" id="KW-0813">Transport</keyword>
<dbReference type="GO" id="GO:0005886">
    <property type="term" value="C:plasma membrane"/>
    <property type="evidence" value="ECO:0007669"/>
    <property type="project" value="UniProtKB-SubCell"/>
</dbReference>
<feature type="transmembrane region" description="Helical" evidence="10">
    <location>
        <begin position="84"/>
        <end position="104"/>
    </location>
</feature>
<reference evidence="12 13" key="1">
    <citation type="submission" date="2019-04" db="EMBL/GenBank/DDBJ databases">
        <title>Draft, Whole-Genome Sequence of the Anthracene-degrading Mycobacterium frederiksbergense LB501T, Isolated from a Polycyclic Aromatic Hydrocarbon (PAH)-Contaminated Soil.</title>
        <authorList>
            <person name="Augelletti F."/>
        </authorList>
    </citation>
    <scope>NUCLEOTIDE SEQUENCE [LARGE SCALE GENOMIC DNA]</scope>
    <source>
        <strain evidence="12 13">LB 501T</strain>
    </source>
</reference>
<keyword evidence="7 10" id="KW-0406">Ion transport</keyword>
<dbReference type="GO" id="GO:0098719">
    <property type="term" value="P:sodium ion import across plasma membrane"/>
    <property type="evidence" value="ECO:0007669"/>
    <property type="project" value="TreeGrafter"/>
</dbReference>
<keyword evidence="8 10" id="KW-0472">Membrane</keyword>
<feature type="transmembrane region" description="Helical" evidence="10">
    <location>
        <begin position="334"/>
        <end position="356"/>
    </location>
</feature>
<dbReference type="RefSeq" id="WP_168142066.1">
    <property type="nucleotide sequence ID" value="NZ_CBCSDT010000020.1"/>
</dbReference>
<feature type="transmembrane region" description="Helical" evidence="10">
    <location>
        <begin position="52"/>
        <end position="72"/>
    </location>
</feature>
<name>A0A6H0S2K6_9MYCO</name>
<keyword evidence="13" id="KW-1185">Reference proteome</keyword>
<feature type="transmembrane region" description="Helical" evidence="10">
    <location>
        <begin position="232"/>
        <end position="249"/>
    </location>
</feature>
<accession>A0A6H0S2K6</accession>
<evidence type="ECO:0000256" key="4">
    <source>
        <dbReference type="ARBA" id="ARBA00022692"/>
    </source>
</evidence>
<dbReference type="InterPro" id="IPR018422">
    <property type="entry name" value="Cation/H_exchanger_CPA1"/>
</dbReference>
<organism evidence="12 13">
    <name type="scientific">Mycolicibacterium frederiksbergense</name>
    <dbReference type="NCBI Taxonomy" id="117567"/>
    <lineage>
        <taxon>Bacteria</taxon>
        <taxon>Bacillati</taxon>
        <taxon>Actinomycetota</taxon>
        <taxon>Actinomycetes</taxon>
        <taxon>Mycobacteriales</taxon>
        <taxon>Mycobacteriaceae</taxon>
        <taxon>Mycolicibacterium</taxon>
    </lineage>
</organism>
<dbReference type="EMBL" id="CP038799">
    <property type="protein sequence ID" value="QIV81454.1"/>
    <property type="molecule type" value="Genomic_DNA"/>
</dbReference>